<dbReference type="Gene3D" id="1.10.10.10">
    <property type="entry name" value="Winged helix-like DNA-binding domain superfamily/Winged helix DNA-binding domain"/>
    <property type="match status" value="1"/>
</dbReference>
<dbReference type="RefSeq" id="WP_042739269.1">
    <property type="nucleotide sequence ID" value="NZ_BKAX01000004.1"/>
</dbReference>
<evidence type="ECO:0000259" key="4">
    <source>
        <dbReference type="PROSITE" id="PS50949"/>
    </source>
</evidence>
<dbReference type="PANTHER" id="PTHR44846">
    <property type="entry name" value="MANNOSYL-D-GLYCERATE TRANSPORT/METABOLISM SYSTEM REPRESSOR MNGR-RELATED"/>
    <property type="match status" value="1"/>
</dbReference>
<comment type="caution">
    <text evidence="6">The sequence shown here is derived from an EMBL/GenBank/DDBJ whole genome shotgun (WGS) entry which is preliminary data.</text>
</comment>
<dbReference type="Gene3D" id="3.40.1410.10">
    <property type="entry name" value="Chorismate lyase-like"/>
    <property type="match status" value="1"/>
</dbReference>
<evidence type="ECO:0000256" key="3">
    <source>
        <dbReference type="ARBA" id="ARBA00023163"/>
    </source>
</evidence>
<protein>
    <submittedName>
        <fullName evidence="6">GntR family transcriptional regulator</fullName>
    </submittedName>
</protein>
<dbReference type="InterPro" id="IPR036390">
    <property type="entry name" value="WH_DNA-bd_sf"/>
</dbReference>
<dbReference type="GO" id="GO:0045892">
    <property type="term" value="P:negative regulation of DNA-templated transcription"/>
    <property type="evidence" value="ECO:0007669"/>
    <property type="project" value="TreeGrafter"/>
</dbReference>
<dbReference type="GO" id="GO:0003700">
    <property type="term" value="F:DNA-binding transcription factor activity"/>
    <property type="evidence" value="ECO:0007669"/>
    <property type="project" value="InterPro"/>
</dbReference>
<dbReference type="InterPro" id="IPR011663">
    <property type="entry name" value="UTRA"/>
</dbReference>
<dbReference type="SMART" id="SM00866">
    <property type="entry name" value="UTRA"/>
    <property type="match status" value="1"/>
</dbReference>
<dbReference type="Proteomes" id="UP000321057">
    <property type="component" value="Unassembled WGS sequence"/>
</dbReference>
<dbReference type="CDD" id="cd07377">
    <property type="entry name" value="WHTH_GntR"/>
    <property type="match status" value="1"/>
</dbReference>
<dbReference type="PANTHER" id="PTHR44846:SF4">
    <property type="entry name" value="HTH GNTR-TYPE DOMAIN-CONTAINING PROTEIN"/>
    <property type="match status" value="1"/>
</dbReference>
<evidence type="ECO:0000313" key="7">
    <source>
        <dbReference type="Proteomes" id="UP000283576"/>
    </source>
</evidence>
<dbReference type="OrthoDB" id="2141316at2"/>
<proteinExistence type="predicted"/>
<dbReference type="Pfam" id="PF07702">
    <property type="entry name" value="UTRA"/>
    <property type="match status" value="1"/>
</dbReference>
<dbReference type="SMART" id="SM00345">
    <property type="entry name" value="HTH_GNTR"/>
    <property type="match status" value="1"/>
</dbReference>
<dbReference type="EMBL" id="BKAX01000004">
    <property type="protein sequence ID" value="GEQ05839.1"/>
    <property type="molecule type" value="Genomic_DNA"/>
</dbReference>
<dbReference type="GO" id="GO:0003677">
    <property type="term" value="F:DNA binding"/>
    <property type="evidence" value="ECO:0007669"/>
    <property type="project" value="UniProtKB-KW"/>
</dbReference>
<evidence type="ECO:0000256" key="2">
    <source>
        <dbReference type="ARBA" id="ARBA00023125"/>
    </source>
</evidence>
<keyword evidence="1" id="KW-0805">Transcription regulation</keyword>
<dbReference type="SUPFAM" id="SSF46785">
    <property type="entry name" value="Winged helix' DNA-binding domain"/>
    <property type="match status" value="1"/>
</dbReference>
<organism evidence="6 7">
    <name type="scientific">Staphylococcus gallinarum</name>
    <dbReference type="NCBI Taxonomy" id="1293"/>
    <lineage>
        <taxon>Bacteria</taxon>
        <taxon>Bacillati</taxon>
        <taxon>Bacillota</taxon>
        <taxon>Bacilli</taxon>
        <taxon>Bacillales</taxon>
        <taxon>Staphylococcaceae</taxon>
        <taxon>Staphylococcus</taxon>
    </lineage>
</organism>
<evidence type="ECO:0000313" key="8">
    <source>
        <dbReference type="Proteomes" id="UP000321057"/>
    </source>
</evidence>
<feature type="domain" description="HTH gntR-type" evidence="4">
    <location>
        <begin position="1"/>
        <end position="69"/>
    </location>
</feature>
<dbReference type="InterPro" id="IPR050679">
    <property type="entry name" value="Bact_HTH_transcr_reg"/>
</dbReference>
<keyword evidence="8" id="KW-1185">Reference proteome</keyword>
<keyword evidence="2" id="KW-0238">DNA-binding</keyword>
<dbReference type="InterPro" id="IPR000524">
    <property type="entry name" value="Tscrpt_reg_HTH_GntR"/>
</dbReference>
<evidence type="ECO:0000313" key="5">
    <source>
        <dbReference type="EMBL" id="GEQ05839.1"/>
    </source>
</evidence>
<keyword evidence="3" id="KW-0804">Transcription</keyword>
<dbReference type="PROSITE" id="PS50949">
    <property type="entry name" value="HTH_GNTR"/>
    <property type="match status" value="1"/>
</dbReference>
<dbReference type="AlphaFoldDB" id="A0A0D0SLY8"/>
<dbReference type="InterPro" id="IPR036388">
    <property type="entry name" value="WH-like_DNA-bd_sf"/>
</dbReference>
<evidence type="ECO:0000256" key="1">
    <source>
        <dbReference type="ARBA" id="ARBA00023015"/>
    </source>
</evidence>
<sequence>MLKYEQIALQINAYIAEGNYQAGDKLPSVETLKAQYEVSKSTIIKALEALEKKGRIYQARGSGIYVRNPKRDGYLNLFSSSGFSDEIVGHSVTNDVIRVEEVIAPEEVRQKLKLDKDTEVYVLERIVHIDGKVLCYEQSYFNKDIVLYLDTSIAEGSIFRYLEQRIKVKIGFSDIYFTVDKLNSEEAPLLNLSTGEPCLRYEQVFYTTTGVPFDCSQLIYHYENAHFYIPSQK</sequence>
<dbReference type="Proteomes" id="UP000283576">
    <property type="component" value="Unassembled WGS sequence"/>
</dbReference>
<accession>A0A0D0SLY8</accession>
<dbReference type="SUPFAM" id="SSF64288">
    <property type="entry name" value="Chorismate lyase-like"/>
    <property type="match status" value="1"/>
</dbReference>
<dbReference type="Pfam" id="PF00392">
    <property type="entry name" value="GntR"/>
    <property type="match status" value="1"/>
</dbReference>
<evidence type="ECO:0000313" key="6">
    <source>
        <dbReference type="EMBL" id="RIL43912.1"/>
    </source>
</evidence>
<dbReference type="GeneID" id="93844315"/>
<name>A0A0D0SLY8_STAGA</name>
<dbReference type="EMBL" id="QXRZ01000002">
    <property type="protein sequence ID" value="RIL43912.1"/>
    <property type="molecule type" value="Genomic_DNA"/>
</dbReference>
<dbReference type="InterPro" id="IPR028978">
    <property type="entry name" value="Chorismate_lyase_/UTRA_dom_sf"/>
</dbReference>
<gene>
    <name evidence="6" type="ORF">BUZ01_04600</name>
    <name evidence="5" type="ORF">SGA02_16670</name>
</gene>
<reference evidence="6 7" key="1">
    <citation type="journal article" date="2016" name="Front. Microbiol.">
        <title>Comprehensive Phylogenetic Analysis of Bovine Non-aureus Staphylococci Species Based on Whole-Genome Sequencing.</title>
        <authorList>
            <person name="Naushad S."/>
            <person name="Barkema H.W."/>
            <person name="Luby C."/>
            <person name="Condas L.A."/>
            <person name="Nobrega D.B."/>
            <person name="Carson D.A."/>
            <person name="De Buck J."/>
        </authorList>
    </citation>
    <scope>NUCLEOTIDE SEQUENCE [LARGE SCALE GENOMIC DNA]</scope>
    <source>
        <strain evidence="6 7">SNUC 1388</strain>
    </source>
</reference>
<reference evidence="5 8" key="2">
    <citation type="submission" date="2019-07" db="EMBL/GenBank/DDBJ databases">
        <title>Whole genome shotgun sequence of Staphylococcus gallinarum NBRC 109767.</title>
        <authorList>
            <person name="Hosoyama A."/>
            <person name="Uohara A."/>
            <person name="Ohji S."/>
            <person name="Ichikawa N."/>
        </authorList>
    </citation>
    <scope>NUCLEOTIDE SEQUENCE [LARGE SCALE GENOMIC DNA]</scope>
    <source>
        <strain evidence="5 8">NBRC 109767</strain>
    </source>
</reference>